<dbReference type="InterPro" id="IPR001547">
    <property type="entry name" value="Glyco_hydro_5"/>
</dbReference>
<proteinExistence type="inferred from homology"/>
<feature type="signal peptide" evidence="14">
    <location>
        <begin position="1"/>
        <end position="27"/>
    </location>
</feature>
<dbReference type="GO" id="GO:0071555">
    <property type="term" value="P:cell wall organization"/>
    <property type="evidence" value="ECO:0007669"/>
    <property type="project" value="UniProtKB-KW"/>
</dbReference>
<dbReference type="SUPFAM" id="SSF51445">
    <property type="entry name" value="(Trans)glycosidases"/>
    <property type="match status" value="1"/>
</dbReference>
<evidence type="ECO:0000256" key="3">
    <source>
        <dbReference type="ARBA" id="ARBA00022692"/>
    </source>
</evidence>
<organism evidence="16 17">
    <name type="scientific">Rhodopseudomonas palustris</name>
    <dbReference type="NCBI Taxonomy" id="1076"/>
    <lineage>
        <taxon>Bacteria</taxon>
        <taxon>Pseudomonadati</taxon>
        <taxon>Pseudomonadota</taxon>
        <taxon>Alphaproteobacteria</taxon>
        <taxon>Hyphomicrobiales</taxon>
        <taxon>Nitrobacteraceae</taxon>
        <taxon>Rhodopseudomonas</taxon>
    </lineage>
</organism>
<evidence type="ECO:0000256" key="12">
    <source>
        <dbReference type="ARBA" id="ARBA00041260"/>
    </source>
</evidence>
<dbReference type="GO" id="GO:0009986">
    <property type="term" value="C:cell surface"/>
    <property type="evidence" value="ECO:0007669"/>
    <property type="project" value="TreeGrafter"/>
</dbReference>
<name>A0A933S6L5_RHOPL</name>
<evidence type="ECO:0000256" key="13">
    <source>
        <dbReference type="RuleBase" id="RU361153"/>
    </source>
</evidence>
<keyword evidence="3" id="KW-0812">Transmembrane</keyword>
<evidence type="ECO:0000256" key="10">
    <source>
        <dbReference type="ARBA" id="ARBA00023316"/>
    </source>
</evidence>
<evidence type="ECO:0000256" key="6">
    <source>
        <dbReference type="ARBA" id="ARBA00022989"/>
    </source>
</evidence>
<feature type="chain" id="PRO_5037438442" description="Exo-1,3-beta-glucanase D" evidence="14">
    <location>
        <begin position="28"/>
        <end position="380"/>
    </location>
</feature>
<evidence type="ECO:0000256" key="14">
    <source>
        <dbReference type="SAM" id="SignalP"/>
    </source>
</evidence>
<evidence type="ECO:0000256" key="9">
    <source>
        <dbReference type="ARBA" id="ARBA00023295"/>
    </source>
</evidence>
<sequence>MRRSLARSALGLPLLLIASLCSAGSQAAAPCVGPSSGVPRSALVALARGVNVSGWTDGPKSLPPSASLLRAVRQAGMTHVRLPVSAELVMRAFSPEDVVRAQLIKVDAALTELTALGFHVSVDMHPSDRFGRLHRSEPRAALEALHDGWKNLAGVIRKHPTDLIFAELLNEPDISPDRWRSEVQDLAAFVRSLLPKTTLIVGPTNWQRADSLPEFQPLADQNVVYAIHVYDPMVFTHQGHWDPADPLSAIRGLPFPIRRDDPDVEAIRKDLAALGRERSLQELDRAIEQSAPGQYIARQLLPAVAWQEKYSRPLIINEFGVLKEAAPKDSRLRWIGSVVDSAEANCWGWTHWELNQGFGLVDPKTGSLDPDAIRVLMQPR</sequence>
<comment type="caution">
    <text evidence="16">The sequence shown here is derived from an EMBL/GenBank/DDBJ whole genome shotgun (WGS) entry which is preliminary data.</text>
</comment>
<evidence type="ECO:0000256" key="4">
    <source>
        <dbReference type="ARBA" id="ARBA00022801"/>
    </source>
</evidence>
<dbReference type="GO" id="GO:0005576">
    <property type="term" value="C:extracellular region"/>
    <property type="evidence" value="ECO:0007669"/>
    <property type="project" value="TreeGrafter"/>
</dbReference>
<accession>A0A933S6L5</accession>
<dbReference type="Gene3D" id="3.20.20.80">
    <property type="entry name" value="Glycosidases"/>
    <property type="match status" value="1"/>
</dbReference>
<keyword evidence="7" id="KW-0472">Membrane</keyword>
<evidence type="ECO:0000256" key="2">
    <source>
        <dbReference type="ARBA" id="ARBA00022475"/>
    </source>
</evidence>
<keyword evidence="5" id="KW-0735">Signal-anchor</keyword>
<comment type="similarity">
    <text evidence="13">Belongs to the glycosyl hydrolase 5 (cellulase A) family.</text>
</comment>
<evidence type="ECO:0000313" key="16">
    <source>
        <dbReference type="EMBL" id="MBI5132963.1"/>
    </source>
</evidence>
<evidence type="ECO:0000256" key="7">
    <source>
        <dbReference type="ARBA" id="ARBA00023136"/>
    </source>
</evidence>
<keyword evidence="6" id="KW-1133">Transmembrane helix</keyword>
<evidence type="ECO:0000256" key="8">
    <source>
        <dbReference type="ARBA" id="ARBA00023180"/>
    </source>
</evidence>
<keyword evidence="14" id="KW-0732">Signal</keyword>
<protein>
    <recommendedName>
        <fullName evidence="12">Exo-1,3-beta-glucanase D</fullName>
    </recommendedName>
</protein>
<evidence type="ECO:0000259" key="15">
    <source>
        <dbReference type="Pfam" id="PF00150"/>
    </source>
</evidence>
<keyword evidence="8" id="KW-0325">Glycoprotein</keyword>
<feature type="domain" description="Glycoside hydrolase family 5" evidence="15">
    <location>
        <begin position="58"/>
        <end position="356"/>
    </location>
</feature>
<dbReference type="Proteomes" id="UP000782519">
    <property type="component" value="Unassembled WGS sequence"/>
</dbReference>
<evidence type="ECO:0000256" key="11">
    <source>
        <dbReference type="ARBA" id="ARBA00037126"/>
    </source>
</evidence>
<keyword evidence="9 13" id="KW-0326">Glycosidase</keyword>
<comment type="function">
    <text evidence="11">Glucosidase involved in the degradation of cellulosic biomass. Active on lichenan.</text>
</comment>
<dbReference type="InterPro" id="IPR050386">
    <property type="entry name" value="Glycosyl_hydrolase_5"/>
</dbReference>
<dbReference type="PANTHER" id="PTHR31297:SF34">
    <property type="entry name" value="GLUCAN 1,3-BETA-GLUCOSIDASE 2"/>
    <property type="match status" value="1"/>
</dbReference>
<reference evidence="16" key="1">
    <citation type="submission" date="2020-07" db="EMBL/GenBank/DDBJ databases">
        <title>Huge and variable diversity of episymbiotic CPR bacteria and DPANN archaea in groundwater ecosystems.</title>
        <authorList>
            <person name="He C.Y."/>
            <person name="Keren R."/>
            <person name="Whittaker M."/>
            <person name="Farag I.F."/>
            <person name="Doudna J."/>
            <person name="Cate J.H.D."/>
            <person name="Banfield J.F."/>
        </authorList>
    </citation>
    <scope>NUCLEOTIDE SEQUENCE</scope>
    <source>
        <strain evidence="16">NC_groundwater_1818_Pr3_B-0.1um_66_35</strain>
    </source>
</reference>
<comment type="subcellular location">
    <subcellularLocation>
        <location evidence="1">Cell membrane</location>
        <topology evidence="1">Single-pass type II membrane protein</topology>
    </subcellularLocation>
</comment>
<dbReference type="Pfam" id="PF00150">
    <property type="entry name" value="Cellulase"/>
    <property type="match status" value="1"/>
</dbReference>
<dbReference type="EMBL" id="JACRJB010000078">
    <property type="protein sequence ID" value="MBI5132963.1"/>
    <property type="molecule type" value="Genomic_DNA"/>
</dbReference>
<dbReference type="GO" id="GO:0005886">
    <property type="term" value="C:plasma membrane"/>
    <property type="evidence" value="ECO:0007669"/>
    <property type="project" value="UniProtKB-SubCell"/>
</dbReference>
<evidence type="ECO:0000256" key="5">
    <source>
        <dbReference type="ARBA" id="ARBA00022968"/>
    </source>
</evidence>
<dbReference type="GO" id="GO:0009251">
    <property type="term" value="P:glucan catabolic process"/>
    <property type="evidence" value="ECO:0007669"/>
    <property type="project" value="TreeGrafter"/>
</dbReference>
<evidence type="ECO:0000256" key="1">
    <source>
        <dbReference type="ARBA" id="ARBA00004401"/>
    </source>
</evidence>
<dbReference type="AlphaFoldDB" id="A0A933S6L5"/>
<keyword evidence="10" id="KW-0961">Cell wall biogenesis/degradation</keyword>
<evidence type="ECO:0000313" key="17">
    <source>
        <dbReference type="Proteomes" id="UP000782519"/>
    </source>
</evidence>
<keyword evidence="4 13" id="KW-0378">Hydrolase</keyword>
<dbReference type="PANTHER" id="PTHR31297">
    <property type="entry name" value="GLUCAN ENDO-1,6-BETA-GLUCOSIDASE B"/>
    <property type="match status" value="1"/>
</dbReference>
<dbReference type="GO" id="GO:0008422">
    <property type="term" value="F:beta-glucosidase activity"/>
    <property type="evidence" value="ECO:0007669"/>
    <property type="project" value="TreeGrafter"/>
</dbReference>
<keyword evidence="2" id="KW-1003">Cell membrane</keyword>
<dbReference type="InterPro" id="IPR017853">
    <property type="entry name" value="GH"/>
</dbReference>
<gene>
    <name evidence="16" type="ORF">HZA66_26285</name>
</gene>